<dbReference type="RefSeq" id="XP_052110156.1">
    <property type="nucleotide sequence ID" value="XM_052254196.1"/>
</dbReference>
<feature type="compositionally biased region" description="Basic and acidic residues" evidence="1">
    <location>
        <begin position="79"/>
        <end position="102"/>
    </location>
</feature>
<evidence type="ECO:0000313" key="2">
    <source>
        <dbReference type="Proteomes" id="UP000515211"/>
    </source>
</evidence>
<gene>
    <name evidence="3" type="primary">LOC110275626</name>
</gene>
<name>A0A9C6T580_ARADU</name>
<proteinExistence type="predicted"/>
<organism evidence="2 3">
    <name type="scientific">Arachis duranensis</name>
    <name type="common">Wild peanut</name>
    <dbReference type="NCBI Taxonomy" id="130453"/>
    <lineage>
        <taxon>Eukaryota</taxon>
        <taxon>Viridiplantae</taxon>
        <taxon>Streptophyta</taxon>
        <taxon>Embryophyta</taxon>
        <taxon>Tracheophyta</taxon>
        <taxon>Spermatophyta</taxon>
        <taxon>Magnoliopsida</taxon>
        <taxon>eudicotyledons</taxon>
        <taxon>Gunneridae</taxon>
        <taxon>Pentapetalae</taxon>
        <taxon>rosids</taxon>
        <taxon>fabids</taxon>
        <taxon>Fabales</taxon>
        <taxon>Fabaceae</taxon>
        <taxon>Papilionoideae</taxon>
        <taxon>50 kb inversion clade</taxon>
        <taxon>dalbergioids sensu lato</taxon>
        <taxon>Dalbergieae</taxon>
        <taxon>Pterocarpus clade</taxon>
        <taxon>Arachis</taxon>
    </lineage>
</organism>
<feature type="region of interest" description="Disordered" evidence="1">
    <location>
        <begin position="59"/>
        <end position="117"/>
    </location>
</feature>
<evidence type="ECO:0000313" key="3">
    <source>
        <dbReference type="RefSeq" id="XP_052110156.1"/>
    </source>
</evidence>
<accession>A0A9C6T580</accession>
<feature type="region of interest" description="Disordered" evidence="1">
    <location>
        <begin position="153"/>
        <end position="173"/>
    </location>
</feature>
<dbReference type="KEGG" id="adu:110275626"/>
<dbReference type="AlphaFoldDB" id="A0A9C6T580"/>
<reference evidence="3" key="2">
    <citation type="submission" date="2025-08" db="UniProtKB">
        <authorList>
            <consortium name="RefSeq"/>
        </authorList>
    </citation>
    <scope>IDENTIFICATION</scope>
    <source>
        <tissue evidence="3">Whole plant</tissue>
    </source>
</reference>
<dbReference type="Proteomes" id="UP000515211">
    <property type="component" value="Chromosome 9"/>
</dbReference>
<sequence length="319" mass="34966">MAVGYSAALAAVRSYRRPASCYSGHRLSSPLLLGADCRVAAEPIRRPPLFRFSRSSFGSPLSSLSPSQVQHTQFPLLSLKERSKENEKGNKGKGDPEEERAPGKQQLAGQPRSAATSSSPLIALPFATTTAPIAPSLGRTESRRGWLVNVGGRGLGAATSPSPPRPRRAAATARVCRRHLITAGRHRRREKLEFCTAGREGERDRGSHLRLSHRRRTSLPSPNLLAVATEAAFVDAVGGMNGRRTRRRELTERVMRDGGRLFRRPCCRQKLPPSSQLLQWSSPVVNGCRNHTGASGRFCHLRPRCRRRKILPIAAAAWG</sequence>
<protein>
    <submittedName>
        <fullName evidence="3">Uncharacterized protein LOC110275626</fullName>
    </submittedName>
</protein>
<keyword evidence="2" id="KW-1185">Reference proteome</keyword>
<evidence type="ECO:0000256" key="1">
    <source>
        <dbReference type="SAM" id="MobiDB-lite"/>
    </source>
</evidence>
<reference evidence="2" key="1">
    <citation type="journal article" date="2016" name="Nat. Genet.">
        <title>The genome sequences of Arachis duranensis and Arachis ipaensis, the diploid ancestors of cultivated peanut.</title>
        <authorList>
            <person name="Bertioli D.J."/>
            <person name="Cannon S.B."/>
            <person name="Froenicke L."/>
            <person name="Huang G."/>
            <person name="Farmer A.D."/>
            <person name="Cannon E.K."/>
            <person name="Liu X."/>
            <person name="Gao D."/>
            <person name="Clevenger J."/>
            <person name="Dash S."/>
            <person name="Ren L."/>
            <person name="Moretzsohn M.C."/>
            <person name="Shirasawa K."/>
            <person name="Huang W."/>
            <person name="Vidigal B."/>
            <person name="Abernathy B."/>
            <person name="Chu Y."/>
            <person name="Niederhuth C.E."/>
            <person name="Umale P."/>
            <person name="Araujo A.C."/>
            <person name="Kozik A."/>
            <person name="Kim K.D."/>
            <person name="Burow M.D."/>
            <person name="Varshney R.K."/>
            <person name="Wang X."/>
            <person name="Zhang X."/>
            <person name="Barkley N."/>
            <person name="Guimaraes P.M."/>
            <person name="Isobe S."/>
            <person name="Guo B."/>
            <person name="Liao B."/>
            <person name="Stalker H.T."/>
            <person name="Schmitz R.J."/>
            <person name="Scheffler B.E."/>
            <person name="Leal-Bertioli S.C."/>
            <person name="Xun X."/>
            <person name="Jackson S.A."/>
            <person name="Michelmore R."/>
            <person name="Ozias-Akins P."/>
        </authorList>
    </citation>
    <scope>NUCLEOTIDE SEQUENCE [LARGE SCALE GENOMIC DNA]</scope>
    <source>
        <strain evidence="2">cv. V14167</strain>
    </source>
</reference>
<dbReference type="GeneID" id="110275626"/>